<gene>
    <name evidence="5" type="primary">BCL2L14</name>
</gene>
<proteinExistence type="inferred from homology"/>
<keyword evidence="2" id="KW-0597">Phosphoprotein</keyword>
<evidence type="ECO:0000256" key="2">
    <source>
        <dbReference type="ARBA" id="ARBA00022553"/>
    </source>
</evidence>
<dbReference type="SUPFAM" id="SSF56854">
    <property type="entry name" value="Bcl-2 inhibitors of programmed cell death"/>
    <property type="match status" value="1"/>
</dbReference>
<dbReference type="InterPro" id="IPR002475">
    <property type="entry name" value="Bcl2-like"/>
</dbReference>
<reference evidence="5" key="2">
    <citation type="submission" date="2025-08" db="UniProtKB">
        <authorList>
            <consortium name="Ensembl"/>
        </authorList>
    </citation>
    <scope>IDENTIFICATION</scope>
    <source>
        <strain evidence="5">breed Abyssinian</strain>
    </source>
</reference>
<dbReference type="Ensembl" id="ENSFCTT00005073235.1">
    <property type="protein sequence ID" value="ENSFCTP00005051805.1"/>
    <property type="gene ID" value="ENSFCTG00005025803.1"/>
</dbReference>
<dbReference type="Proteomes" id="UP000823872">
    <property type="component" value="Chromosome B4"/>
</dbReference>
<evidence type="ECO:0000256" key="1">
    <source>
        <dbReference type="ARBA" id="ARBA00009458"/>
    </source>
</evidence>
<feature type="region of interest" description="Disordered" evidence="4">
    <location>
        <begin position="50"/>
        <end position="151"/>
    </location>
</feature>
<comment type="similarity">
    <text evidence="1">Belongs to the Bcl-2 family.</text>
</comment>
<sequence>MSNRIKDRTQRVVMCATSAWDLEEIPLDDDDPNSLEFKILAFYAKHHVFKNPPAASSPRPPRTRSLSQRGLGSWPANDSWTQVSRAWRTSPSPEQATNLGKKKSSWRALFGVVEKEENEQSPPTARLEGQAIPELHGPSHSRARSLSNMGQHREHEAEDPQVVSIANRVAEIVHSWPPADEVHGQAGSLKSKGSFVHLFIQRQGFQLPAPSAKKDGEEQIVAQIVELLKYSGDQLERELKKDKALMNSFQDQLCYPVFKIITDQFLRGVDTRGESEVRAQGFKAALAIDVTAKLTAIDNHPMNRVLGFGTKYLKDNFSPWVQQHGGWEKVLGMSHEEVD</sequence>
<accession>A0ABI7ZXS4</accession>
<feature type="compositionally biased region" description="Polar residues" evidence="4">
    <location>
        <begin position="64"/>
        <end position="98"/>
    </location>
</feature>
<dbReference type="Gene3D" id="1.10.437.10">
    <property type="entry name" value="Blc2-like"/>
    <property type="match status" value="1"/>
</dbReference>
<evidence type="ECO:0000256" key="3">
    <source>
        <dbReference type="ARBA" id="ARBA00022703"/>
    </source>
</evidence>
<evidence type="ECO:0008006" key="7">
    <source>
        <dbReference type="Google" id="ProtNLM"/>
    </source>
</evidence>
<dbReference type="PANTHER" id="PTHR14965">
    <property type="entry name" value="SI:CH73-248E21.1"/>
    <property type="match status" value="1"/>
</dbReference>
<dbReference type="InterPro" id="IPR036834">
    <property type="entry name" value="Bcl-2-like_sf"/>
</dbReference>
<evidence type="ECO:0000256" key="4">
    <source>
        <dbReference type="SAM" id="MobiDB-lite"/>
    </source>
</evidence>
<dbReference type="GeneID" id="101091028"/>
<protein>
    <recommendedName>
        <fullName evidence="7">BCL2 like 14</fullName>
    </recommendedName>
</protein>
<reference evidence="5" key="3">
    <citation type="submission" date="2025-09" db="UniProtKB">
        <authorList>
            <consortium name="Ensembl"/>
        </authorList>
    </citation>
    <scope>IDENTIFICATION</scope>
    <source>
        <strain evidence="5">breed Abyssinian</strain>
    </source>
</reference>
<organism evidence="5 6">
    <name type="scientific">Felis catus</name>
    <name type="common">Cat</name>
    <name type="synonym">Felis silvestris catus</name>
    <dbReference type="NCBI Taxonomy" id="9685"/>
    <lineage>
        <taxon>Eukaryota</taxon>
        <taxon>Metazoa</taxon>
        <taxon>Chordata</taxon>
        <taxon>Craniata</taxon>
        <taxon>Vertebrata</taxon>
        <taxon>Euteleostomi</taxon>
        <taxon>Mammalia</taxon>
        <taxon>Eutheria</taxon>
        <taxon>Laurasiatheria</taxon>
        <taxon>Carnivora</taxon>
        <taxon>Feliformia</taxon>
        <taxon>Felidae</taxon>
        <taxon>Felinae</taxon>
        <taxon>Felis</taxon>
    </lineage>
</organism>
<evidence type="ECO:0000313" key="5">
    <source>
        <dbReference type="Ensembl" id="ENSFCTP00005051805.1"/>
    </source>
</evidence>
<name>A0ABI7ZXS4_FELCA</name>
<keyword evidence="6" id="KW-1185">Reference proteome</keyword>
<dbReference type="GeneTree" id="ENSGT00940000154318"/>
<dbReference type="PANTHER" id="PTHR14965:SF1">
    <property type="entry name" value="APOPTOSIS FACILITATOR BCL-2-LIKE PROTEIN 14"/>
    <property type="match status" value="1"/>
</dbReference>
<dbReference type="PROSITE" id="PS50062">
    <property type="entry name" value="BCL2_FAMILY"/>
    <property type="match status" value="1"/>
</dbReference>
<evidence type="ECO:0000313" key="6">
    <source>
        <dbReference type="Proteomes" id="UP000823872"/>
    </source>
</evidence>
<dbReference type="RefSeq" id="XP_019690084.2">
    <property type="nucleotide sequence ID" value="XM_019834525.3"/>
</dbReference>
<reference evidence="5 6" key="1">
    <citation type="submission" date="2021-02" db="EMBL/GenBank/DDBJ databases">
        <title>Safari Cat Assemblies.</title>
        <authorList>
            <person name="Bredemeyer K.R."/>
            <person name="Murphy W.J."/>
        </authorList>
    </citation>
    <scope>NUCLEOTIDE SEQUENCE [LARGE SCALE GENOMIC DNA]</scope>
</reference>
<keyword evidence="3" id="KW-0053">Apoptosis</keyword>